<organism evidence="1 2">
    <name type="scientific">Microbotryum silenes-dioicae</name>
    <dbReference type="NCBI Taxonomy" id="796604"/>
    <lineage>
        <taxon>Eukaryota</taxon>
        <taxon>Fungi</taxon>
        <taxon>Dikarya</taxon>
        <taxon>Basidiomycota</taxon>
        <taxon>Pucciniomycotina</taxon>
        <taxon>Microbotryomycetes</taxon>
        <taxon>Microbotryales</taxon>
        <taxon>Microbotryaceae</taxon>
        <taxon>Microbotryum</taxon>
    </lineage>
</organism>
<sequence length="65" mass="7093">MCVGSWSGAVADDDAAPIVRLSYNAQPRQPSKVVPAERRTTGTRETIYFDDDDDGVGLSCRISFK</sequence>
<dbReference type="EMBL" id="FQNC01000088">
    <property type="protein sequence ID" value="SGZ27999.1"/>
    <property type="molecule type" value="Genomic_DNA"/>
</dbReference>
<keyword evidence="2" id="KW-1185">Reference proteome</keyword>
<name>A0A2X0MR41_9BASI</name>
<accession>A0A2X0MR41</accession>
<proteinExistence type="predicted"/>
<reference evidence="1 2" key="1">
    <citation type="submission" date="2016-11" db="EMBL/GenBank/DDBJ databases">
        <authorList>
            <person name="Jaros S."/>
            <person name="Januszkiewicz K."/>
            <person name="Wedrychowicz H."/>
        </authorList>
    </citation>
    <scope>NUCLEOTIDE SEQUENCE [LARGE SCALE GENOMIC DNA]</scope>
</reference>
<dbReference type="AlphaFoldDB" id="A0A2X0MR41"/>
<evidence type="ECO:0000313" key="1">
    <source>
        <dbReference type="EMBL" id="SGZ27999.1"/>
    </source>
</evidence>
<dbReference type="Proteomes" id="UP000249464">
    <property type="component" value="Unassembled WGS sequence"/>
</dbReference>
<gene>
    <name evidence="1" type="primary">BQ5605_C026g10244</name>
    <name evidence="1" type="ORF">BQ5605_C026G10244</name>
</gene>
<protein>
    <submittedName>
        <fullName evidence="1">BQ5605_C026g10244 protein</fullName>
    </submittedName>
</protein>
<evidence type="ECO:0000313" key="2">
    <source>
        <dbReference type="Proteomes" id="UP000249464"/>
    </source>
</evidence>